<dbReference type="EMBL" id="JACRYT010000009">
    <property type="protein sequence ID" value="MBC6680074.1"/>
    <property type="molecule type" value="Genomic_DNA"/>
</dbReference>
<feature type="active site" description="Proton acceptor" evidence="11">
    <location>
        <position position="328"/>
    </location>
</feature>
<evidence type="ECO:0000313" key="12">
    <source>
        <dbReference type="EMBL" id="MBC6680074.1"/>
    </source>
</evidence>
<evidence type="ECO:0000256" key="3">
    <source>
        <dbReference type="ARBA" id="ARBA00007110"/>
    </source>
</evidence>
<dbReference type="RefSeq" id="WP_187303177.1">
    <property type="nucleotide sequence ID" value="NZ_JACRYT010000009.1"/>
</dbReference>
<dbReference type="InterPro" id="IPR023195">
    <property type="entry name" value="Nict_dMeBzImd_PRibTrfase_N"/>
</dbReference>
<evidence type="ECO:0000256" key="4">
    <source>
        <dbReference type="ARBA" id="ARBA00011991"/>
    </source>
</evidence>
<sequence length="371" mass="39295">MTVQELQERILQIKPLDEKAMEEAKVRQDALAKPPGSLGLLEDISIQMAGITGSVKNEIKKHCVVVMCADNGVVEENIASAPQSVTLAQTINFTRRLTGVGALAESFDSDLLIVDVGINGKVPEGLYTEEPFSDTHKIVNRRIADGTKNLAKEDAMSREQALRAIEIGLEMAEAVKAGGYSVFGIGEMGIGNTTTSAAILSAVTGQPAAKTVGKGGGVVDSSFARKKEIVDKALEKCGGKDILTILSQVGGFDIAAMAGAFIGAAIHRIPVVIDGYISAVAALTAAELAPACKSYMFASHKSYEQGYNLAIEALGLTPYLHMKMRLGEGSGCPLAFKIMEGACGVMNRMATFAEAEINDDYLEEIRKGDCF</sequence>
<evidence type="ECO:0000313" key="13">
    <source>
        <dbReference type="Proteomes" id="UP000602647"/>
    </source>
</evidence>
<dbReference type="PANTHER" id="PTHR43463:SF1">
    <property type="entry name" value="NICOTINATE-NUCLEOTIDE--DIMETHYLBENZIMIDAZOLE PHOSPHORIBOSYLTRANSFERASE"/>
    <property type="match status" value="1"/>
</dbReference>
<evidence type="ECO:0000256" key="11">
    <source>
        <dbReference type="HAMAP-Rule" id="MF_00230"/>
    </source>
</evidence>
<evidence type="ECO:0000256" key="6">
    <source>
        <dbReference type="ARBA" id="ARBA00022573"/>
    </source>
</evidence>
<reference evidence="12" key="1">
    <citation type="submission" date="2020-08" db="EMBL/GenBank/DDBJ databases">
        <title>Genome public.</title>
        <authorList>
            <person name="Liu C."/>
            <person name="Sun Q."/>
        </authorList>
    </citation>
    <scope>NUCLEOTIDE SEQUENCE</scope>
    <source>
        <strain evidence="12">BX12</strain>
    </source>
</reference>
<keyword evidence="6 11" id="KW-0169">Cobalamin biosynthesis</keyword>
<dbReference type="CDD" id="cd02439">
    <property type="entry name" value="DMB-PRT_CobT"/>
    <property type="match status" value="1"/>
</dbReference>
<evidence type="ECO:0000256" key="1">
    <source>
        <dbReference type="ARBA" id="ARBA00002197"/>
    </source>
</evidence>
<dbReference type="Gene3D" id="1.10.1610.10">
    <property type="match status" value="1"/>
</dbReference>
<dbReference type="Pfam" id="PF02277">
    <property type="entry name" value="DBI_PRT"/>
    <property type="match status" value="1"/>
</dbReference>
<name>A0A923NN78_9FIRM</name>
<keyword evidence="7 11" id="KW-0328">Glycosyltransferase</keyword>
<dbReference type="InterPro" id="IPR003200">
    <property type="entry name" value="Nict_dMeBzImd_PRibTrfase"/>
</dbReference>
<dbReference type="FunFam" id="3.40.50.10210:FF:000001">
    <property type="entry name" value="Nicotinate-nucleotide--dimethylbenzimidazole phosphoribosyltransferase"/>
    <property type="match status" value="1"/>
</dbReference>
<dbReference type="HAMAP" id="MF_00230">
    <property type="entry name" value="CobT"/>
    <property type="match status" value="1"/>
</dbReference>
<dbReference type="SUPFAM" id="SSF52733">
    <property type="entry name" value="Nicotinate mononucleotide:5,6-dimethylbenzimidazole phosphoribosyltransferase (CobT)"/>
    <property type="match status" value="1"/>
</dbReference>
<gene>
    <name evidence="11 12" type="primary">cobT</name>
    <name evidence="12" type="ORF">H9L42_09540</name>
</gene>
<dbReference type="GO" id="GO:0008939">
    <property type="term" value="F:nicotinate-nucleotide-dimethylbenzimidazole phosphoribosyltransferase activity"/>
    <property type="evidence" value="ECO:0007669"/>
    <property type="project" value="UniProtKB-UniRule"/>
</dbReference>
<evidence type="ECO:0000256" key="8">
    <source>
        <dbReference type="ARBA" id="ARBA00022679"/>
    </source>
</evidence>
<comment type="caution">
    <text evidence="12">The sequence shown here is derived from an EMBL/GenBank/DDBJ whole genome shotgun (WGS) entry which is preliminary data.</text>
</comment>
<dbReference type="NCBIfam" id="NF000996">
    <property type="entry name" value="PRK00105.1"/>
    <property type="match status" value="1"/>
</dbReference>
<comment type="similarity">
    <text evidence="3 11">Belongs to the CobT family.</text>
</comment>
<proteinExistence type="inferred from homology"/>
<dbReference type="GO" id="GO:0009236">
    <property type="term" value="P:cobalamin biosynthetic process"/>
    <property type="evidence" value="ECO:0007669"/>
    <property type="project" value="UniProtKB-UniRule"/>
</dbReference>
<comment type="catalytic activity">
    <reaction evidence="10 11">
        <text>5,6-dimethylbenzimidazole + nicotinate beta-D-ribonucleotide = alpha-ribazole 5'-phosphate + nicotinate + H(+)</text>
        <dbReference type="Rhea" id="RHEA:11196"/>
        <dbReference type="ChEBI" id="CHEBI:15378"/>
        <dbReference type="ChEBI" id="CHEBI:15890"/>
        <dbReference type="ChEBI" id="CHEBI:32544"/>
        <dbReference type="ChEBI" id="CHEBI:57502"/>
        <dbReference type="ChEBI" id="CHEBI:57918"/>
        <dbReference type="EC" id="2.4.2.21"/>
    </reaction>
</comment>
<evidence type="ECO:0000256" key="7">
    <source>
        <dbReference type="ARBA" id="ARBA00022676"/>
    </source>
</evidence>
<evidence type="ECO:0000256" key="9">
    <source>
        <dbReference type="ARBA" id="ARBA00030686"/>
    </source>
</evidence>
<protein>
    <recommendedName>
        <fullName evidence="5 11">Nicotinate-nucleotide--dimethylbenzimidazole phosphoribosyltransferase</fullName>
        <shortName evidence="11">NN:DBI PRT</shortName>
        <ecNumber evidence="4 11">2.4.2.21</ecNumber>
    </recommendedName>
    <alternativeName>
        <fullName evidence="9 11">N(1)-alpha-phosphoribosyltransferase</fullName>
    </alternativeName>
</protein>
<dbReference type="PANTHER" id="PTHR43463">
    <property type="entry name" value="NICOTINATE-NUCLEOTIDE--DIMETHYLBENZIMIDAZOLE PHOSPHORIBOSYLTRANSFERASE"/>
    <property type="match status" value="1"/>
</dbReference>
<dbReference type="Gene3D" id="3.40.50.10210">
    <property type="match status" value="1"/>
</dbReference>
<dbReference type="InterPro" id="IPR036087">
    <property type="entry name" value="Nict_dMeBzImd_PRibTrfase_sf"/>
</dbReference>
<keyword evidence="13" id="KW-1185">Reference proteome</keyword>
<comment type="pathway">
    <text evidence="2 11">Nucleoside biosynthesis; alpha-ribazole biosynthesis; alpha-ribazole from 5,6-dimethylbenzimidazole: step 1/2.</text>
</comment>
<organism evidence="12 13">
    <name type="scientific">Zhenpiania hominis</name>
    <dbReference type="NCBI Taxonomy" id="2763644"/>
    <lineage>
        <taxon>Bacteria</taxon>
        <taxon>Bacillati</taxon>
        <taxon>Bacillota</taxon>
        <taxon>Clostridia</taxon>
        <taxon>Peptostreptococcales</taxon>
        <taxon>Anaerovoracaceae</taxon>
        <taxon>Zhenpiania</taxon>
    </lineage>
</organism>
<keyword evidence="8 11" id="KW-0808">Transferase</keyword>
<dbReference type="InterPro" id="IPR017846">
    <property type="entry name" value="Nict_dMeBzImd_PRibTrfase_bact"/>
</dbReference>
<dbReference type="EC" id="2.4.2.21" evidence="4 11"/>
<dbReference type="Proteomes" id="UP000602647">
    <property type="component" value="Unassembled WGS sequence"/>
</dbReference>
<dbReference type="AlphaFoldDB" id="A0A923NN78"/>
<dbReference type="NCBIfam" id="TIGR03160">
    <property type="entry name" value="cobT_DBIPRT"/>
    <property type="match status" value="1"/>
</dbReference>
<evidence type="ECO:0000256" key="5">
    <source>
        <dbReference type="ARBA" id="ARBA00015486"/>
    </source>
</evidence>
<evidence type="ECO:0000256" key="2">
    <source>
        <dbReference type="ARBA" id="ARBA00005049"/>
    </source>
</evidence>
<evidence type="ECO:0000256" key="10">
    <source>
        <dbReference type="ARBA" id="ARBA00047340"/>
    </source>
</evidence>
<accession>A0A923NN78</accession>
<comment type="function">
    <text evidence="1 11">Catalyzes the synthesis of alpha-ribazole-5'-phosphate from nicotinate mononucleotide (NAMN) and 5,6-dimethylbenzimidazole (DMB).</text>
</comment>